<gene>
    <name evidence="2" type="ORF">V6590_03735</name>
</gene>
<evidence type="ECO:0000256" key="1">
    <source>
        <dbReference type="SAM" id="SignalP"/>
    </source>
</evidence>
<keyword evidence="1" id="KW-0732">Signal</keyword>
<comment type="caution">
    <text evidence="2">The sequence shown here is derived from an EMBL/GenBank/DDBJ whole genome shotgun (WGS) entry which is preliminary data.</text>
</comment>
<evidence type="ECO:0008006" key="4">
    <source>
        <dbReference type="Google" id="ProtNLM"/>
    </source>
</evidence>
<dbReference type="RefSeq" id="WP_335419758.1">
    <property type="nucleotide sequence ID" value="NZ_JBALHR010000002.1"/>
</dbReference>
<sequence>MMSLFARAARAVMAFFGAILAARAVVAAVETHRTPRASDLQHLGIRPQHFTLRA</sequence>
<evidence type="ECO:0000313" key="3">
    <source>
        <dbReference type="Proteomes" id="UP001431963"/>
    </source>
</evidence>
<feature type="signal peptide" evidence="1">
    <location>
        <begin position="1"/>
        <end position="27"/>
    </location>
</feature>
<protein>
    <recommendedName>
        <fullName evidence="4">DUF1127 domain-containing protein</fullName>
    </recommendedName>
</protein>
<evidence type="ECO:0000313" key="2">
    <source>
        <dbReference type="EMBL" id="MEH7827248.1"/>
    </source>
</evidence>
<reference evidence="2" key="1">
    <citation type="submission" date="2024-02" db="EMBL/GenBank/DDBJ databases">
        <title>Genome sequences of strain Gemmobacter sp. JM10B15.</title>
        <authorList>
            <person name="Zhang M."/>
        </authorList>
    </citation>
    <scope>NUCLEOTIDE SEQUENCE</scope>
    <source>
        <strain evidence="2">JM10B15</strain>
    </source>
</reference>
<keyword evidence="3" id="KW-1185">Reference proteome</keyword>
<feature type="chain" id="PRO_5046434458" description="DUF1127 domain-containing protein" evidence="1">
    <location>
        <begin position="28"/>
        <end position="54"/>
    </location>
</feature>
<proteinExistence type="predicted"/>
<accession>A0ABU8BRB8</accession>
<name>A0ABU8BRB8_9RHOB</name>
<dbReference type="Proteomes" id="UP001431963">
    <property type="component" value="Unassembled WGS sequence"/>
</dbReference>
<dbReference type="EMBL" id="JBALHR010000002">
    <property type="protein sequence ID" value="MEH7827248.1"/>
    <property type="molecule type" value="Genomic_DNA"/>
</dbReference>
<organism evidence="2 3">
    <name type="scientific">Gemmobacter denitrificans</name>
    <dbReference type="NCBI Taxonomy" id="3123040"/>
    <lineage>
        <taxon>Bacteria</taxon>
        <taxon>Pseudomonadati</taxon>
        <taxon>Pseudomonadota</taxon>
        <taxon>Alphaproteobacteria</taxon>
        <taxon>Rhodobacterales</taxon>
        <taxon>Paracoccaceae</taxon>
        <taxon>Gemmobacter</taxon>
    </lineage>
</organism>